<sequence length="82" mass="9162">MQLNPRTVGLICCTCITTAVFVLFIIMAVRHPAYRMFDNHPSVNHLAGSMACGLTLLVQCVVLQGWLVRKYKVSQPQMLTVI</sequence>
<protein>
    <submittedName>
        <fullName evidence="2">Uncharacterized protein</fullName>
    </submittedName>
</protein>
<evidence type="ECO:0000313" key="2">
    <source>
        <dbReference type="EMBL" id="KAK4191754.1"/>
    </source>
</evidence>
<dbReference type="Proteomes" id="UP001302126">
    <property type="component" value="Unassembled WGS sequence"/>
</dbReference>
<feature type="transmembrane region" description="Helical" evidence="1">
    <location>
        <begin position="46"/>
        <end position="68"/>
    </location>
</feature>
<dbReference type="EMBL" id="MU864357">
    <property type="protein sequence ID" value="KAK4191754.1"/>
    <property type="molecule type" value="Genomic_DNA"/>
</dbReference>
<keyword evidence="1" id="KW-1133">Transmembrane helix</keyword>
<feature type="transmembrane region" description="Helical" evidence="1">
    <location>
        <begin position="7"/>
        <end position="26"/>
    </location>
</feature>
<keyword evidence="1" id="KW-0812">Transmembrane</keyword>
<dbReference type="AlphaFoldDB" id="A0AAN7AM43"/>
<gene>
    <name evidence="2" type="ORF">QBC35DRAFT_485806</name>
</gene>
<proteinExistence type="predicted"/>
<keyword evidence="1" id="KW-0472">Membrane</keyword>
<name>A0AAN7AM43_9PEZI</name>
<evidence type="ECO:0000313" key="3">
    <source>
        <dbReference type="Proteomes" id="UP001302126"/>
    </source>
</evidence>
<reference evidence="2" key="2">
    <citation type="submission" date="2023-05" db="EMBL/GenBank/DDBJ databases">
        <authorList>
            <consortium name="Lawrence Berkeley National Laboratory"/>
            <person name="Steindorff A."/>
            <person name="Hensen N."/>
            <person name="Bonometti L."/>
            <person name="Westerberg I."/>
            <person name="Brannstrom I.O."/>
            <person name="Guillou S."/>
            <person name="Cros-Aarteil S."/>
            <person name="Calhoun S."/>
            <person name="Haridas S."/>
            <person name="Kuo A."/>
            <person name="Mondo S."/>
            <person name="Pangilinan J."/>
            <person name="Riley R."/>
            <person name="Labutti K."/>
            <person name="Andreopoulos B."/>
            <person name="Lipzen A."/>
            <person name="Chen C."/>
            <person name="Yanf M."/>
            <person name="Daum C."/>
            <person name="Ng V."/>
            <person name="Clum A."/>
            <person name="Ohm R."/>
            <person name="Martin F."/>
            <person name="Silar P."/>
            <person name="Natvig D."/>
            <person name="Lalanne C."/>
            <person name="Gautier V."/>
            <person name="Ament-Velasquez S.L."/>
            <person name="Kruys A."/>
            <person name="Hutchinson M.I."/>
            <person name="Powell A.J."/>
            <person name="Barry K."/>
            <person name="Miller A.N."/>
            <person name="Grigoriev I.V."/>
            <person name="Debuchy R."/>
            <person name="Gladieux P."/>
            <person name="Thoren M.H."/>
            <person name="Johannesson H."/>
        </authorList>
    </citation>
    <scope>NUCLEOTIDE SEQUENCE</scope>
    <source>
        <strain evidence="2">PSN309</strain>
    </source>
</reference>
<comment type="caution">
    <text evidence="2">The sequence shown here is derived from an EMBL/GenBank/DDBJ whole genome shotgun (WGS) entry which is preliminary data.</text>
</comment>
<evidence type="ECO:0000256" key="1">
    <source>
        <dbReference type="SAM" id="Phobius"/>
    </source>
</evidence>
<keyword evidence="3" id="KW-1185">Reference proteome</keyword>
<accession>A0AAN7AM43</accession>
<organism evidence="2 3">
    <name type="scientific">Podospora australis</name>
    <dbReference type="NCBI Taxonomy" id="1536484"/>
    <lineage>
        <taxon>Eukaryota</taxon>
        <taxon>Fungi</taxon>
        <taxon>Dikarya</taxon>
        <taxon>Ascomycota</taxon>
        <taxon>Pezizomycotina</taxon>
        <taxon>Sordariomycetes</taxon>
        <taxon>Sordariomycetidae</taxon>
        <taxon>Sordariales</taxon>
        <taxon>Podosporaceae</taxon>
        <taxon>Podospora</taxon>
    </lineage>
</organism>
<reference evidence="2" key="1">
    <citation type="journal article" date="2023" name="Mol. Phylogenet. Evol.">
        <title>Genome-scale phylogeny and comparative genomics of the fungal order Sordariales.</title>
        <authorList>
            <person name="Hensen N."/>
            <person name="Bonometti L."/>
            <person name="Westerberg I."/>
            <person name="Brannstrom I.O."/>
            <person name="Guillou S."/>
            <person name="Cros-Aarteil S."/>
            <person name="Calhoun S."/>
            <person name="Haridas S."/>
            <person name="Kuo A."/>
            <person name="Mondo S."/>
            <person name="Pangilinan J."/>
            <person name="Riley R."/>
            <person name="LaButti K."/>
            <person name="Andreopoulos B."/>
            <person name="Lipzen A."/>
            <person name="Chen C."/>
            <person name="Yan M."/>
            <person name="Daum C."/>
            <person name="Ng V."/>
            <person name="Clum A."/>
            <person name="Steindorff A."/>
            <person name="Ohm R.A."/>
            <person name="Martin F."/>
            <person name="Silar P."/>
            <person name="Natvig D.O."/>
            <person name="Lalanne C."/>
            <person name="Gautier V."/>
            <person name="Ament-Velasquez S.L."/>
            <person name="Kruys A."/>
            <person name="Hutchinson M.I."/>
            <person name="Powell A.J."/>
            <person name="Barry K."/>
            <person name="Miller A.N."/>
            <person name="Grigoriev I.V."/>
            <person name="Debuchy R."/>
            <person name="Gladieux P."/>
            <person name="Hiltunen Thoren M."/>
            <person name="Johannesson H."/>
        </authorList>
    </citation>
    <scope>NUCLEOTIDE SEQUENCE</scope>
    <source>
        <strain evidence="2">PSN309</strain>
    </source>
</reference>